<dbReference type="GO" id="GO:0042602">
    <property type="term" value="F:riboflavin reductase (NADPH) activity"/>
    <property type="evidence" value="ECO:0007669"/>
    <property type="project" value="TreeGrafter"/>
</dbReference>
<dbReference type="SUPFAM" id="SSF50475">
    <property type="entry name" value="FMN-binding split barrel"/>
    <property type="match status" value="1"/>
</dbReference>
<dbReference type="Proteomes" id="UP000824125">
    <property type="component" value="Unassembled WGS sequence"/>
</dbReference>
<dbReference type="Gene3D" id="2.20.28.10">
    <property type="match status" value="1"/>
</dbReference>
<organism evidence="4 5">
    <name type="scientific">Candidatus Scybalenecus merdavium</name>
    <dbReference type="NCBI Taxonomy" id="2840939"/>
    <lineage>
        <taxon>Bacteria</taxon>
        <taxon>Bacillati</taxon>
        <taxon>Bacillota</taxon>
        <taxon>Clostridia</taxon>
        <taxon>Eubacteriales</taxon>
        <taxon>Oscillospiraceae</taxon>
        <taxon>Oscillospiraceae incertae sedis</taxon>
        <taxon>Candidatus Scybalenecus</taxon>
    </lineage>
</organism>
<feature type="domain" description="Rubredoxin-like" evidence="3">
    <location>
        <begin position="166"/>
        <end position="202"/>
    </location>
</feature>
<sequence length="204" mass="22863">MEFDKSVLFNISYGLYVLTTQFGKEDNGCIINTLSQITDTPVVVSVNVNKKNYTAELISKSKKFNVSMLSTDAGFDMFQHFGFQSGRDVDKFADFEDVYRSQNGVYFVNRGTNAFISAEVDDIIDFDTHLMFVGHVTDGGRLSNRESMTYTYYQNNVKPKKKPADEGAYVCTVCGYVHEGGKPPADFICPVCKHGASYFVKMDS</sequence>
<dbReference type="Pfam" id="PF01613">
    <property type="entry name" value="Flavin_Reduct"/>
    <property type="match status" value="1"/>
</dbReference>
<comment type="caution">
    <text evidence="4">The sequence shown here is derived from an EMBL/GenBank/DDBJ whole genome shotgun (WGS) entry which is preliminary data.</text>
</comment>
<dbReference type="AlphaFoldDB" id="A0A9D1MTM9"/>
<evidence type="ECO:0000313" key="5">
    <source>
        <dbReference type="Proteomes" id="UP000824125"/>
    </source>
</evidence>
<evidence type="ECO:0000256" key="2">
    <source>
        <dbReference type="ARBA" id="ARBA00023002"/>
    </source>
</evidence>
<dbReference type="PROSITE" id="PS50903">
    <property type="entry name" value="RUBREDOXIN_LIKE"/>
    <property type="match status" value="1"/>
</dbReference>
<evidence type="ECO:0000259" key="3">
    <source>
        <dbReference type="PROSITE" id="PS50903"/>
    </source>
</evidence>
<dbReference type="GO" id="GO:0005506">
    <property type="term" value="F:iron ion binding"/>
    <property type="evidence" value="ECO:0007669"/>
    <property type="project" value="InterPro"/>
</dbReference>
<dbReference type="CDD" id="cd00729">
    <property type="entry name" value="rubredoxin_SM"/>
    <property type="match status" value="1"/>
</dbReference>
<comment type="cofactor">
    <cofactor evidence="1">
        <name>Fe(3+)</name>
        <dbReference type="ChEBI" id="CHEBI:29034"/>
    </cofactor>
</comment>
<dbReference type="SMART" id="SM00903">
    <property type="entry name" value="Flavin_Reduct"/>
    <property type="match status" value="1"/>
</dbReference>
<dbReference type="InterPro" id="IPR012349">
    <property type="entry name" value="Split_barrel_FMN-bd"/>
</dbReference>
<name>A0A9D1MTM9_9FIRM</name>
<reference evidence="4" key="1">
    <citation type="submission" date="2020-10" db="EMBL/GenBank/DDBJ databases">
        <authorList>
            <person name="Gilroy R."/>
        </authorList>
    </citation>
    <scope>NUCLEOTIDE SEQUENCE</scope>
    <source>
        <strain evidence="4">CHK176-6737</strain>
    </source>
</reference>
<protein>
    <submittedName>
        <fullName evidence="4">Flavin reductase</fullName>
    </submittedName>
</protein>
<dbReference type="InterPro" id="IPR048574">
    <property type="entry name" value="RUBY_RBDX"/>
</dbReference>
<keyword evidence="2" id="KW-0560">Oxidoreductase</keyword>
<dbReference type="SUPFAM" id="SSF57802">
    <property type="entry name" value="Rubredoxin-like"/>
    <property type="match status" value="1"/>
</dbReference>
<dbReference type="EMBL" id="DVNM01000015">
    <property type="protein sequence ID" value="HIU68828.1"/>
    <property type="molecule type" value="Genomic_DNA"/>
</dbReference>
<reference evidence="4" key="2">
    <citation type="journal article" date="2021" name="PeerJ">
        <title>Extensive microbial diversity within the chicken gut microbiome revealed by metagenomics and culture.</title>
        <authorList>
            <person name="Gilroy R."/>
            <person name="Ravi A."/>
            <person name="Getino M."/>
            <person name="Pursley I."/>
            <person name="Horton D.L."/>
            <person name="Alikhan N.F."/>
            <person name="Baker D."/>
            <person name="Gharbi K."/>
            <person name="Hall N."/>
            <person name="Watson M."/>
            <person name="Adriaenssens E.M."/>
            <person name="Foster-Nyarko E."/>
            <person name="Jarju S."/>
            <person name="Secka A."/>
            <person name="Antonio M."/>
            <person name="Oren A."/>
            <person name="Chaudhuri R.R."/>
            <person name="La Ragione R."/>
            <person name="Hildebrand F."/>
            <person name="Pallen M.J."/>
        </authorList>
    </citation>
    <scope>NUCLEOTIDE SEQUENCE</scope>
    <source>
        <strain evidence="4">CHK176-6737</strain>
    </source>
</reference>
<dbReference type="PANTHER" id="PTHR30466">
    <property type="entry name" value="FLAVIN REDUCTASE"/>
    <property type="match status" value="1"/>
</dbReference>
<dbReference type="Gene3D" id="2.30.110.10">
    <property type="entry name" value="Electron Transport, Fmn-binding Protein, Chain A"/>
    <property type="match status" value="1"/>
</dbReference>
<dbReference type="InterPro" id="IPR024934">
    <property type="entry name" value="Rubredoxin-like_dom"/>
</dbReference>
<evidence type="ECO:0000256" key="1">
    <source>
        <dbReference type="ARBA" id="ARBA00001965"/>
    </source>
</evidence>
<dbReference type="Pfam" id="PF21349">
    <property type="entry name" value="RUBY_RBDX"/>
    <property type="match status" value="1"/>
</dbReference>
<accession>A0A9D1MTM9</accession>
<gene>
    <name evidence="4" type="ORF">IAD23_02575</name>
</gene>
<dbReference type="PANTHER" id="PTHR30466:SF1">
    <property type="entry name" value="FMN REDUCTASE (NADH) RUTF"/>
    <property type="match status" value="1"/>
</dbReference>
<evidence type="ECO:0000313" key="4">
    <source>
        <dbReference type="EMBL" id="HIU68828.1"/>
    </source>
</evidence>
<dbReference type="GO" id="GO:0010181">
    <property type="term" value="F:FMN binding"/>
    <property type="evidence" value="ECO:0007669"/>
    <property type="project" value="InterPro"/>
</dbReference>
<proteinExistence type="predicted"/>
<dbReference type="InterPro" id="IPR050268">
    <property type="entry name" value="NADH-dep_flavin_reductase"/>
</dbReference>
<dbReference type="InterPro" id="IPR002563">
    <property type="entry name" value="Flavin_Rdtase-like_dom"/>
</dbReference>